<keyword evidence="2 6" id="KW-0812">Transmembrane</keyword>
<feature type="transmembrane region" description="Helical" evidence="6">
    <location>
        <begin position="522"/>
        <end position="542"/>
    </location>
</feature>
<protein>
    <recommendedName>
        <fullName evidence="7">Major facilitator superfamily (MFS) profile domain-containing protein</fullName>
    </recommendedName>
</protein>
<feature type="transmembrane region" description="Helical" evidence="6">
    <location>
        <begin position="183"/>
        <end position="206"/>
    </location>
</feature>
<evidence type="ECO:0000256" key="3">
    <source>
        <dbReference type="ARBA" id="ARBA00022989"/>
    </source>
</evidence>
<feature type="transmembrane region" description="Helical" evidence="6">
    <location>
        <begin position="699"/>
        <end position="720"/>
    </location>
</feature>
<feature type="transmembrane region" description="Helical" evidence="6">
    <location>
        <begin position="834"/>
        <end position="857"/>
    </location>
</feature>
<dbReference type="AlphaFoldDB" id="A0AAF0J6G5"/>
<feature type="transmembrane region" description="Helical" evidence="6">
    <location>
        <begin position="800"/>
        <end position="822"/>
    </location>
</feature>
<name>A0AAF0J6G5_9BASI</name>
<dbReference type="Pfam" id="PF07690">
    <property type="entry name" value="MFS_1"/>
    <property type="match status" value="1"/>
</dbReference>
<dbReference type="SUPFAM" id="SSF103473">
    <property type="entry name" value="MFS general substrate transporter"/>
    <property type="match status" value="1"/>
</dbReference>
<dbReference type="Gene3D" id="1.20.1250.20">
    <property type="entry name" value="MFS general substrate transporter like domains"/>
    <property type="match status" value="1"/>
</dbReference>
<evidence type="ECO:0000256" key="5">
    <source>
        <dbReference type="SAM" id="MobiDB-lite"/>
    </source>
</evidence>
<feature type="region of interest" description="Disordered" evidence="5">
    <location>
        <begin position="1"/>
        <end position="22"/>
    </location>
</feature>
<keyword evidence="9" id="KW-1185">Reference proteome</keyword>
<proteinExistence type="predicted"/>
<evidence type="ECO:0000256" key="2">
    <source>
        <dbReference type="ARBA" id="ARBA00022692"/>
    </source>
</evidence>
<dbReference type="Pfam" id="PF03595">
    <property type="entry name" value="SLAC1"/>
    <property type="match status" value="1"/>
</dbReference>
<dbReference type="PANTHER" id="PTHR23502:SF60">
    <property type="entry name" value="MAJOR FACILITATOR SUPERFAMILY (MFS) PROFILE DOMAIN-CONTAINING PROTEIN-RELATED"/>
    <property type="match status" value="1"/>
</dbReference>
<dbReference type="CDD" id="cd09318">
    <property type="entry name" value="TDT_SSU1"/>
    <property type="match status" value="1"/>
</dbReference>
<feature type="transmembrane region" description="Helical" evidence="6">
    <location>
        <begin position="773"/>
        <end position="793"/>
    </location>
</feature>
<dbReference type="InterPro" id="IPR036259">
    <property type="entry name" value="MFS_trans_sf"/>
</dbReference>
<feature type="transmembrane region" description="Helical" evidence="6">
    <location>
        <begin position="741"/>
        <end position="761"/>
    </location>
</feature>
<sequence>MGSSGESASPERSDASTHGRRDEEMMTAQQLNNLSSFQKIVLNFPPSWYTTTMGTGITAMMLHELPYQFKGLDIICHIIFVLNLVIFTLVTCVTVLRYVWWPKVFILMICHPVQSLFLGAIPMAISAIINYLVLVLVPHWGHGFAIFTWVLWWINILLAIVITAGLLFVQFTRHSNSLELFSALWFLPVVCMIVASSTGAIVATVLPLQHAKLTVIMSWVTFGIGFCIAVMIVTTYYIRLTLHKIPPSGSIFSAFLPLGVFSQSAFVVLKLSEVARDIYHEHGEWLTSPNVVSYEHAGLLADALYAASIPVTLMLWGFAILWLTLAVFFVVDTLFVSVIGFNIGWWGLTFPVAVFAITTGQIGTVFVLNSEPVNDDGNSSLCSTISSKDVEIGKDPVDEKADANLVTWDEHDAHENPRTWRLSYRYMMVIVVSFYSMLCPMTSSMNAPALDILMEQFGTTNAAIGNLMMSSQILAFALGPLLYAPLSERYGRKNIMQPANFVFLIFNMSCGFATTVTQMTVLRFFTGLAGAAPISMSAGVVADLFEPEDRGQAMAFYTLAPILGPCIGPLFAGWIIQGWGADKWPWIFWFSSIYGAVIALVCFILLRETYTPVLLERKVKRLQKETGNMQLHTKFAREETLLQRYAHGCARPAIFLCTQPAVLMPCLYQAIMFGCQFLLLAEFPRVFRDEYGLPPGMAALHYIPFLIGFLFSGQIGGRFVDTMYRHLKEKNGGVGKPEFKIPLLLITAFFMPAGLLVYGWSVQYHTHWIVPDIGIVLLAIGIRAAIFVCPLYLADAVPLYSASAVAAGVSLRNLFGFSFPLFSPSLYSTLGQGWGNSLLALVTFMIGVPAPILLFIYGEKLREHSSYSKRAMALMT</sequence>
<feature type="transmembrane region" description="Helical" evidence="6">
    <location>
        <begin position="424"/>
        <end position="443"/>
    </location>
</feature>
<dbReference type="Gene3D" id="1.50.10.150">
    <property type="entry name" value="Voltage-dependent anion channel"/>
    <property type="match status" value="1"/>
</dbReference>
<evidence type="ECO:0000259" key="7">
    <source>
        <dbReference type="PROSITE" id="PS50850"/>
    </source>
</evidence>
<dbReference type="GO" id="GO:0022857">
    <property type="term" value="F:transmembrane transporter activity"/>
    <property type="evidence" value="ECO:0007669"/>
    <property type="project" value="InterPro"/>
</dbReference>
<evidence type="ECO:0000313" key="9">
    <source>
        <dbReference type="Proteomes" id="UP001219933"/>
    </source>
</evidence>
<keyword evidence="3 6" id="KW-1133">Transmembrane helix</keyword>
<evidence type="ECO:0000256" key="4">
    <source>
        <dbReference type="ARBA" id="ARBA00023136"/>
    </source>
</evidence>
<dbReference type="FunFam" id="1.20.1250.20:FF:000011">
    <property type="entry name" value="MFS multidrug transporter, putative"/>
    <property type="match status" value="1"/>
</dbReference>
<feature type="domain" description="Major facilitator superfamily (MFS) profile" evidence="7">
    <location>
        <begin position="428"/>
        <end position="862"/>
    </location>
</feature>
<comment type="subcellular location">
    <subcellularLocation>
        <location evidence="1">Membrane</location>
        <topology evidence="1">Multi-pass membrane protein</topology>
    </subcellularLocation>
</comment>
<gene>
    <name evidence="8" type="ORF">MCUN1_001370</name>
</gene>
<feature type="transmembrane region" description="Helical" evidence="6">
    <location>
        <begin position="213"/>
        <end position="238"/>
    </location>
</feature>
<dbReference type="PANTHER" id="PTHR23502">
    <property type="entry name" value="MAJOR FACILITATOR SUPERFAMILY"/>
    <property type="match status" value="1"/>
</dbReference>
<reference evidence="8" key="1">
    <citation type="submission" date="2023-03" db="EMBL/GenBank/DDBJ databases">
        <title>Mating type loci evolution in Malassezia.</title>
        <authorList>
            <person name="Coelho M.A."/>
        </authorList>
    </citation>
    <scope>NUCLEOTIDE SEQUENCE</scope>
    <source>
        <strain evidence="8">CBS 11721</strain>
    </source>
</reference>
<dbReference type="InterPro" id="IPR020846">
    <property type="entry name" value="MFS_dom"/>
</dbReference>
<feature type="transmembrane region" description="Helical" evidence="6">
    <location>
        <begin position="463"/>
        <end position="486"/>
    </location>
</feature>
<accession>A0AAF0J6G5</accession>
<feature type="transmembrane region" description="Helical" evidence="6">
    <location>
        <begin position="586"/>
        <end position="606"/>
    </location>
</feature>
<evidence type="ECO:0000256" key="6">
    <source>
        <dbReference type="SAM" id="Phobius"/>
    </source>
</evidence>
<evidence type="ECO:0000313" key="8">
    <source>
        <dbReference type="EMBL" id="WFD34529.1"/>
    </source>
</evidence>
<dbReference type="Proteomes" id="UP001219933">
    <property type="component" value="Chromosome 2"/>
</dbReference>
<dbReference type="InterPro" id="IPR038665">
    <property type="entry name" value="Voltage-dep_anion_channel_sf"/>
</dbReference>
<evidence type="ECO:0000256" key="1">
    <source>
        <dbReference type="ARBA" id="ARBA00004141"/>
    </source>
</evidence>
<dbReference type="EMBL" id="CP119878">
    <property type="protein sequence ID" value="WFD34529.1"/>
    <property type="molecule type" value="Genomic_DNA"/>
</dbReference>
<feature type="transmembrane region" description="Helical" evidence="6">
    <location>
        <begin position="116"/>
        <end position="137"/>
    </location>
</feature>
<dbReference type="InterPro" id="IPR004695">
    <property type="entry name" value="SLAC1/Mae1/Ssu1/TehA"/>
</dbReference>
<feature type="transmembrane region" description="Helical" evidence="6">
    <location>
        <begin position="250"/>
        <end position="269"/>
    </location>
</feature>
<feature type="transmembrane region" description="Helical" evidence="6">
    <location>
        <begin position="653"/>
        <end position="679"/>
    </location>
</feature>
<feature type="transmembrane region" description="Helical" evidence="6">
    <location>
        <begin position="554"/>
        <end position="580"/>
    </location>
</feature>
<dbReference type="CDD" id="cd17323">
    <property type="entry name" value="MFS_Tpo1_MDR_like"/>
    <property type="match status" value="1"/>
</dbReference>
<dbReference type="PROSITE" id="PS50850">
    <property type="entry name" value="MFS"/>
    <property type="match status" value="1"/>
</dbReference>
<feature type="transmembrane region" description="Helical" evidence="6">
    <location>
        <begin position="149"/>
        <end position="171"/>
    </location>
</feature>
<feature type="transmembrane region" description="Helical" evidence="6">
    <location>
        <begin position="498"/>
        <end position="516"/>
    </location>
</feature>
<dbReference type="InterPro" id="IPR011701">
    <property type="entry name" value="MFS"/>
</dbReference>
<dbReference type="GO" id="GO:0005886">
    <property type="term" value="C:plasma membrane"/>
    <property type="evidence" value="ECO:0007669"/>
    <property type="project" value="TreeGrafter"/>
</dbReference>
<feature type="transmembrane region" description="Helical" evidence="6">
    <location>
        <begin position="343"/>
        <end position="368"/>
    </location>
</feature>
<feature type="transmembrane region" description="Helical" evidence="6">
    <location>
        <begin position="303"/>
        <end position="331"/>
    </location>
</feature>
<feature type="transmembrane region" description="Helical" evidence="6">
    <location>
        <begin position="74"/>
        <end position="96"/>
    </location>
</feature>
<organism evidence="8 9">
    <name type="scientific">Malassezia cuniculi</name>
    <dbReference type="NCBI Taxonomy" id="948313"/>
    <lineage>
        <taxon>Eukaryota</taxon>
        <taxon>Fungi</taxon>
        <taxon>Dikarya</taxon>
        <taxon>Basidiomycota</taxon>
        <taxon>Ustilaginomycotina</taxon>
        <taxon>Malasseziomycetes</taxon>
        <taxon>Malasseziales</taxon>
        <taxon>Malasseziaceae</taxon>
        <taxon>Malassezia</taxon>
    </lineage>
</organism>
<feature type="compositionally biased region" description="Basic and acidic residues" evidence="5">
    <location>
        <begin position="9"/>
        <end position="22"/>
    </location>
</feature>
<keyword evidence="4 6" id="KW-0472">Membrane</keyword>